<evidence type="ECO:0000313" key="3">
    <source>
        <dbReference type="Proteomes" id="UP001149074"/>
    </source>
</evidence>
<proteinExistence type="predicted"/>
<gene>
    <name evidence="2" type="ORF">N7532_003384</name>
</gene>
<keyword evidence="3" id="KW-1185">Reference proteome</keyword>
<dbReference type="AlphaFoldDB" id="A0A9W9KDV0"/>
<dbReference type="GeneID" id="81354857"/>
<sequence>MIAGYAPLTIPGTKAAAKGRAFRAFNNSLHRLLHLLHPAPSLHAPSISSKPSPVAELRFLRRPFRPPGLPLFGFGRTTRTRPLQAQPASNPPSKVPSSLGDTHSNSPFRSSLRALILRRAPMIMPMAIVFGGQ</sequence>
<reference evidence="2" key="1">
    <citation type="submission" date="2022-11" db="EMBL/GenBank/DDBJ databases">
        <authorList>
            <person name="Petersen C."/>
        </authorList>
    </citation>
    <scope>NUCLEOTIDE SEQUENCE</scope>
    <source>
        <strain evidence="2">IBT 30761</strain>
    </source>
</reference>
<name>A0A9W9KDV0_9EURO</name>
<accession>A0A9W9KDV0</accession>
<dbReference type="EMBL" id="JAPQKI010000004">
    <property type="protein sequence ID" value="KAJ5102855.1"/>
    <property type="molecule type" value="Genomic_DNA"/>
</dbReference>
<comment type="caution">
    <text evidence="2">The sequence shown here is derived from an EMBL/GenBank/DDBJ whole genome shotgun (WGS) entry which is preliminary data.</text>
</comment>
<dbReference type="RefSeq" id="XP_056476235.1">
    <property type="nucleotide sequence ID" value="XM_056615878.1"/>
</dbReference>
<evidence type="ECO:0000313" key="2">
    <source>
        <dbReference type="EMBL" id="KAJ5102855.1"/>
    </source>
</evidence>
<organism evidence="2 3">
    <name type="scientific">Penicillium argentinense</name>
    <dbReference type="NCBI Taxonomy" id="1131581"/>
    <lineage>
        <taxon>Eukaryota</taxon>
        <taxon>Fungi</taxon>
        <taxon>Dikarya</taxon>
        <taxon>Ascomycota</taxon>
        <taxon>Pezizomycotina</taxon>
        <taxon>Eurotiomycetes</taxon>
        <taxon>Eurotiomycetidae</taxon>
        <taxon>Eurotiales</taxon>
        <taxon>Aspergillaceae</taxon>
        <taxon>Penicillium</taxon>
    </lineage>
</organism>
<feature type="compositionally biased region" description="Polar residues" evidence="1">
    <location>
        <begin position="95"/>
        <end position="106"/>
    </location>
</feature>
<dbReference type="Proteomes" id="UP001149074">
    <property type="component" value="Unassembled WGS sequence"/>
</dbReference>
<protein>
    <submittedName>
        <fullName evidence="2">Uncharacterized protein</fullName>
    </submittedName>
</protein>
<feature type="region of interest" description="Disordered" evidence="1">
    <location>
        <begin position="70"/>
        <end position="106"/>
    </location>
</feature>
<reference evidence="2" key="2">
    <citation type="journal article" date="2023" name="IMA Fungus">
        <title>Comparative genomic study of the Penicillium genus elucidates a diverse pangenome and 15 lateral gene transfer events.</title>
        <authorList>
            <person name="Petersen C."/>
            <person name="Sorensen T."/>
            <person name="Nielsen M.R."/>
            <person name="Sondergaard T.E."/>
            <person name="Sorensen J.L."/>
            <person name="Fitzpatrick D.A."/>
            <person name="Frisvad J.C."/>
            <person name="Nielsen K.L."/>
        </authorList>
    </citation>
    <scope>NUCLEOTIDE SEQUENCE</scope>
    <source>
        <strain evidence="2">IBT 30761</strain>
    </source>
</reference>
<evidence type="ECO:0000256" key="1">
    <source>
        <dbReference type="SAM" id="MobiDB-lite"/>
    </source>
</evidence>